<accession>A0ABU5J6I6</accession>
<name>A0ABU5J6I6_9ACTN</name>
<protein>
    <submittedName>
        <fullName evidence="1">Uncharacterized protein</fullName>
    </submittedName>
</protein>
<dbReference type="Proteomes" id="UP001290101">
    <property type="component" value="Unassembled WGS sequence"/>
</dbReference>
<evidence type="ECO:0000313" key="1">
    <source>
        <dbReference type="EMBL" id="MDZ5488190.1"/>
    </source>
</evidence>
<comment type="caution">
    <text evidence="1">The sequence shown here is derived from an EMBL/GenBank/DDBJ whole genome shotgun (WGS) entry which is preliminary data.</text>
</comment>
<reference evidence="1 2" key="1">
    <citation type="submission" date="2023-12" db="EMBL/GenBank/DDBJ databases">
        <title>Micromonospora sp. nov., isolated from Atacama Desert.</title>
        <authorList>
            <person name="Carro L."/>
            <person name="Golinska P."/>
            <person name="Klenk H.-P."/>
            <person name="Goodfellow M."/>
        </authorList>
    </citation>
    <scope>NUCLEOTIDE SEQUENCE [LARGE SCALE GENOMIC DNA]</scope>
    <source>
        <strain evidence="1 2">4G53</strain>
    </source>
</reference>
<dbReference type="InterPro" id="IPR042070">
    <property type="entry name" value="PucR_C-HTH_sf"/>
</dbReference>
<gene>
    <name evidence="1" type="ORF">U2F25_01690</name>
</gene>
<evidence type="ECO:0000313" key="2">
    <source>
        <dbReference type="Proteomes" id="UP001290101"/>
    </source>
</evidence>
<keyword evidence="2" id="KW-1185">Reference proteome</keyword>
<sequence length="70" mass="7641">MGTHLPALGPVVYWPELGIYRLLSGVDARHLDVARVHPGLGRLLGDEAHQVLLETLETYLDLAGNRSCHG</sequence>
<dbReference type="RefSeq" id="WP_322438859.1">
    <property type="nucleotide sequence ID" value="NZ_JAXOTQ010000002.1"/>
</dbReference>
<dbReference type="Gene3D" id="1.10.10.2840">
    <property type="entry name" value="PucR C-terminal helix-turn-helix domain"/>
    <property type="match status" value="1"/>
</dbReference>
<organism evidence="1 2">
    <name type="scientific">Micromonospora sicca</name>
    <dbReference type="NCBI Taxonomy" id="2202420"/>
    <lineage>
        <taxon>Bacteria</taxon>
        <taxon>Bacillati</taxon>
        <taxon>Actinomycetota</taxon>
        <taxon>Actinomycetes</taxon>
        <taxon>Micromonosporales</taxon>
        <taxon>Micromonosporaceae</taxon>
        <taxon>Micromonospora</taxon>
    </lineage>
</organism>
<dbReference type="EMBL" id="JAXOTQ010000002">
    <property type="protein sequence ID" value="MDZ5488190.1"/>
    <property type="molecule type" value="Genomic_DNA"/>
</dbReference>
<proteinExistence type="predicted"/>